<protein>
    <submittedName>
        <fullName evidence="3">Uncharacterized protein</fullName>
    </submittedName>
</protein>
<gene>
    <name evidence="3" type="ORF">PCON_10409</name>
</gene>
<dbReference type="EMBL" id="HF935561">
    <property type="protein sequence ID" value="CCX31278.1"/>
    <property type="molecule type" value="Genomic_DNA"/>
</dbReference>
<sequence>MEAQYAPRSFNASVGEYEPHNRRRIPAGKLALQPQIPRDAARDTEKYGTPPNTTAPAMRQSPQTKPSAPAKLPPHSRPQFAASVSTFLETVSSTPSKEKAHKQELIEMELRVRELAKKLELASQNLEPMTEGQRRNLRAKLEDMRSDLRKKDRRFDEWMRKQCDYVEEFVRGLTKEELDWVNGERKRIFGIVDMQPGREWLYVRQALR</sequence>
<evidence type="ECO:0000256" key="2">
    <source>
        <dbReference type="SAM" id="MobiDB-lite"/>
    </source>
</evidence>
<feature type="compositionally biased region" description="Polar residues" evidence="2">
    <location>
        <begin position="50"/>
        <end position="66"/>
    </location>
</feature>
<feature type="coiled-coil region" evidence="1">
    <location>
        <begin position="98"/>
        <end position="161"/>
    </location>
</feature>
<dbReference type="Proteomes" id="UP000018144">
    <property type="component" value="Unassembled WGS sequence"/>
</dbReference>
<evidence type="ECO:0000313" key="4">
    <source>
        <dbReference type="Proteomes" id="UP000018144"/>
    </source>
</evidence>
<organism evidence="3 4">
    <name type="scientific">Pyronema omphalodes (strain CBS 100304)</name>
    <name type="common">Pyronema confluens</name>
    <dbReference type="NCBI Taxonomy" id="1076935"/>
    <lineage>
        <taxon>Eukaryota</taxon>
        <taxon>Fungi</taxon>
        <taxon>Dikarya</taxon>
        <taxon>Ascomycota</taxon>
        <taxon>Pezizomycotina</taxon>
        <taxon>Pezizomycetes</taxon>
        <taxon>Pezizales</taxon>
        <taxon>Pyronemataceae</taxon>
        <taxon>Pyronema</taxon>
    </lineage>
</organism>
<dbReference type="AlphaFoldDB" id="U4LHA0"/>
<accession>U4LHA0</accession>
<evidence type="ECO:0000256" key="1">
    <source>
        <dbReference type="SAM" id="Coils"/>
    </source>
</evidence>
<name>U4LHA0_PYROM</name>
<keyword evidence="4" id="KW-1185">Reference proteome</keyword>
<proteinExistence type="predicted"/>
<evidence type="ECO:0000313" key="3">
    <source>
        <dbReference type="EMBL" id="CCX31278.1"/>
    </source>
</evidence>
<dbReference type="OrthoDB" id="10404371at2759"/>
<reference evidence="3 4" key="1">
    <citation type="journal article" date="2013" name="PLoS Genet.">
        <title>The genome and development-dependent transcriptomes of Pyronema confluens: a window into fungal evolution.</title>
        <authorList>
            <person name="Traeger S."/>
            <person name="Altegoer F."/>
            <person name="Freitag M."/>
            <person name="Gabaldon T."/>
            <person name="Kempken F."/>
            <person name="Kumar A."/>
            <person name="Marcet-Houben M."/>
            <person name="Poggeler S."/>
            <person name="Stajich J.E."/>
            <person name="Nowrousian M."/>
        </authorList>
    </citation>
    <scope>NUCLEOTIDE SEQUENCE [LARGE SCALE GENOMIC DNA]</scope>
    <source>
        <strain evidence="4">CBS 100304</strain>
        <tissue evidence="3">Vegetative mycelium</tissue>
    </source>
</reference>
<feature type="region of interest" description="Disordered" evidence="2">
    <location>
        <begin position="1"/>
        <end position="78"/>
    </location>
</feature>
<keyword evidence="1" id="KW-0175">Coiled coil</keyword>